<dbReference type="OrthoDB" id="2505578at2759"/>
<dbReference type="InterPro" id="IPR001357">
    <property type="entry name" value="BRCT_dom"/>
</dbReference>
<dbReference type="GO" id="GO:0017125">
    <property type="term" value="F:deoxycytidyl transferase activity"/>
    <property type="evidence" value="ECO:0007669"/>
    <property type="project" value="TreeGrafter"/>
</dbReference>
<dbReference type="GO" id="GO:0005634">
    <property type="term" value="C:nucleus"/>
    <property type="evidence" value="ECO:0007669"/>
    <property type="project" value="UniProtKB-SubCell"/>
</dbReference>
<comment type="subcellular location">
    <subcellularLocation>
        <location evidence="2">Nucleus</location>
    </subcellularLocation>
</comment>
<keyword evidence="12" id="KW-0234">DNA repair</keyword>
<keyword evidence="11" id="KW-0238">DNA-binding</keyword>
<dbReference type="Gene3D" id="3.30.1490.100">
    <property type="entry name" value="DNA polymerase, Y-family, little finger domain"/>
    <property type="match status" value="1"/>
</dbReference>
<dbReference type="CDD" id="cd01701">
    <property type="entry name" value="PolY_Rev1"/>
    <property type="match status" value="1"/>
</dbReference>
<dbReference type="Pfam" id="PF11799">
    <property type="entry name" value="IMS_C"/>
    <property type="match status" value="1"/>
</dbReference>
<dbReference type="Gene3D" id="3.30.70.270">
    <property type="match status" value="1"/>
</dbReference>
<dbReference type="InterPro" id="IPR043128">
    <property type="entry name" value="Rev_trsase/Diguanyl_cyclase"/>
</dbReference>
<dbReference type="SUPFAM" id="SSF56672">
    <property type="entry name" value="DNA/RNA polymerases"/>
    <property type="match status" value="1"/>
</dbReference>
<keyword evidence="5" id="KW-0237">DNA synthesis</keyword>
<dbReference type="GO" id="GO:0046872">
    <property type="term" value="F:metal ion binding"/>
    <property type="evidence" value="ECO:0007669"/>
    <property type="project" value="UniProtKB-KW"/>
</dbReference>
<keyword evidence="13" id="KW-0539">Nucleus</keyword>
<keyword evidence="8" id="KW-0479">Metal-binding</keyword>
<dbReference type="GO" id="GO:0003684">
    <property type="term" value="F:damaged DNA binding"/>
    <property type="evidence" value="ECO:0007669"/>
    <property type="project" value="InterPro"/>
</dbReference>
<evidence type="ECO:0000256" key="4">
    <source>
        <dbReference type="ARBA" id="ARBA00020399"/>
    </source>
</evidence>
<dbReference type="Gene3D" id="1.10.150.20">
    <property type="entry name" value="5' to 3' exonuclease, C-terminal subdomain"/>
    <property type="match status" value="1"/>
</dbReference>
<dbReference type="Gene3D" id="6.10.250.1490">
    <property type="match status" value="1"/>
</dbReference>
<dbReference type="Pfam" id="PF16727">
    <property type="entry name" value="REV1_C"/>
    <property type="match status" value="1"/>
</dbReference>
<feature type="compositionally biased region" description="Basic residues" evidence="16">
    <location>
        <begin position="1003"/>
        <end position="1014"/>
    </location>
</feature>
<feature type="region of interest" description="Disordered" evidence="16">
    <location>
        <begin position="273"/>
        <end position="309"/>
    </location>
</feature>
<dbReference type="GO" id="GO:0006281">
    <property type="term" value="P:DNA repair"/>
    <property type="evidence" value="ECO:0007669"/>
    <property type="project" value="UniProtKB-KW"/>
</dbReference>
<evidence type="ECO:0000256" key="5">
    <source>
        <dbReference type="ARBA" id="ARBA00022634"/>
    </source>
</evidence>
<gene>
    <name evidence="19" type="ORF">O181_000327</name>
</gene>
<evidence type="ECO:0000259" key="17">
    <source>
        <dbReference type="PROSITE" id="PS50172"/>
    </source>
</evidence>
<feature type="region of interest" description="Disordered" evidence="16">
    <location>
        <begin position="880"/>
        <end position="907"/>
    </location>
</feature>
<comment type="similarity">
    <text evidence="3">Belongs to the DNA polymerase type-Y family.</text>
</comment>
<feature type="domain" description="BRCT" evidence="17">
    <location>
        <begin position="92"/>
        <end position="180"/>
    </location>
</feature>
<dbReference type="EMBL" id="AVOT02000036">
    <property type="protein sequence ID" value="MBW0460612.1"/>
    <property type="molecule type" value="Genomic_DNA"/>
</dbReference>
<evidence type="ECO:0000256" key="15">
    <source>
        <dbReference type="ARBA" id="ARBA00081902"/>
    </source>
</evidence>
<feature type="region of interest" description="Disordered" evidence="16">
    <location>
        <begin position="950"/>
        <end position="1014"/>
    </location>
</feature>
<protein>
    <recommendedName>
        <fullName evidence="4">DNA repair protein REV1</fullName>
    </recommendedName>
    <alternativeName>
        <fullName evidence="15">Reversionless protein 1</fullName>
    </alternativeName>
</protein>
<dbReference type="InterPro" id="IPR001126">
    <property type="entry name" value="UmuC"/>
</dbReference>
<evidence type="ECO:0000313" key="19">
    <source>
        <dbReference type="EMBL" id="MBW0460612.1"/>
    </source>
</evidence>
<dbReference type="GO" id="GO:0042276">
    <property type="term" value="P:error-prone translesion synthesis"/>
    <property type="evidence" value="ECO:0007669"/>
    <property type="project" value="TreeGrafter"/>
</dbReference>
<feature type="compositionally biased region" description="Low complexity" evidence="16">
    <location>
        <begin position="228"/>
        <end position="245"/>
    </location>
</feature>
<reference evidence="19" key="1">
    <citation type="submission" date="2021-03" db="EMBL/GenBank/DDBJ databases">
        <title>Draft genome sequence of rust myrtle Austropuccinia psidii MF-1, a brazilian biotype.</title>
        <authorList>
            <person name="Quecine M.C."/>
            <person name="Pachon D.M.R."/>
            <person name="Bonatelli M.L."/>
            <person name="Correr F.H."/>
            <person name="Franceschini L.M."/>
            <person name="Leite T.F."/>
            <person name="Margarido G.R.A."/>
            <person name="Almeida C.A."/>
            <person name="Ferrarezi J.A."/>
            <person name="Labate C.A."/>
        </authorList>
    </citation>
    <scope>NUCLEOTIDE SEQUENCE</scope>
    <source>
        <strain evidence="19">MF-1</strain>
    </source>
</reference>
<dbReference type="FunFam" id="3.40.50.10190:FF:000011">
    <property type="entry name" value="DNA repair protein REV1"/>
    <property type="match status" value="1"/>
</dbReference>
<dbReference type="PANTHER" id="PTHR45990:SF1">
    <property type="entry name" value="DNA REPAIR PROTEIN REV1"/>
    <property type="match status" value="1"/>
</dbReference>
<dbReference type="Pfam" id="PF16589">
    <property type="entry name" value="BRCT_2"/>
    <property type="match status" value="1"/>
</dbReference>
<evidence type="ECO:0000256" key="16">
    <source>
        <dbReference type="SAM" id="MobiDB-lite"/>
    </source>
</evidence>
<organism evidence="19 20">
    <name type="scientific">Austropuccinia psidii MF-1</name>
    <dbReference type="NCBI Taxonomy" id="1389203"/>
    <lineage>
        <taxon>Eukaryota</taxon>
        <taxon>Fungi</taxon>
        <taxon>Dikarya</taxon>
        <taxon>Basidiomycota</taxon>
        <taxon>Pucciniomycotina</taxon>
        <taxon>Pucciniomycetes</taxon>
        <taxon>Pucciniales</taxon>
        <taxon>Sphaerophragmiaceae</taxon>
        <taxon>Austropuccinia</taxon>
    </lineage>
</organism>
<name>A0A9Q3B8H7_9BASI</name>
<evidence type="ECO:0000256" key="1">
    <source>
        <dbReference type="ARBA" id="ARBA00001946"/>
    </source>
</evidence>
<evidence type="ECO:0000313" key="20">
    <source>
        <dbReference type="Proteomes" id="UP000765509"/>
    </source>
</evidence>
<dbReference type="FunFam" id="3.30.1490.100:FF:000001">
    <property type="entry name" value="DNA repair protein REV1"/>
    <property type="match status" value="1"/>
</dbReference>
<dbReference type="GO" id="GO:0003887">
    <property type="term" value="F:DNA-directed DNA polymerase activity"/>
    <property type="evidence" value="ECO:0007669"/>
    <property type="project" value="InterPro"/>
</dbReference>
<dbReference type="InterPro" id="IPR038401">
    <property type="entry name" value="Rev1_C_sf"/>
</dbReference>
<evidence type="ECO:0000256" key="14">
    <source>
        <dbReference type="ARBA" id="ARBA00058985"/>
    </source>
</evidence>
<evidence type="ECO:0000256" key="13">
    <source>
        <dbReference type="ARBA" id="ARBA00023242"/>
    </source>
</evidence>
<evidence type="ECO:0000256" key="2">
    <source>
        <dbReference type="ARBA" id="ARBA00004123"/>
    </source>
</evidence>
<feature type="region of interest" description="Disordered" evidence="16">
    <location>
        <begin position="219"/>
        <end position="258"/>
    </location>
</feature>
<evidence type="ECO:0000256" key="12">
    <source>
        <dbReference type="ARBA" id="ARBA00023204"/>
    </source>
</evidence>
<dbReference type="CDD" id="cd17719">
    <property type="entry name" value="BRCT_Rev1"/>
    <property type="match status" value="1"/>
</dbReference>
<evidence type="ECO:0000259" key="18">
    <source>
        <dbReference type="PROSITE" id="PS50173"/>
    </source>
</evidence>
<dbReference type="Pfam" id="PF00817">
    <property type="entry name" value="IMS"/>
    <property type="match status" value="1"/>
</dbReference>
<dbReference type="Gene3D" id="1.20.58.1280">
    <property type="entry name" value="DNA repair protein Rev1, C-terminal domain"/>
    <property type="match status" value="1"/>
</dbReference>
<comment type="cofactor">
    <cofactor evidence="1">
        <name>Mg(2+)</name>
        <dbReference type="ChEBI" id="CHEBI:18420"/>
    </cofactor>
</comment>
<dbReference type="InterPro" id="IPR036420">
    <property type="entry name" value="BRCT_dom_sf"/>
</dbReference>
<dbReference type="SMART" id="SM00292">
    <property type="entry name" value="BRCT"/>
    <property type="match status" value="1"/>
</dbReference>
<feature type="compositionally biased region" description="Low complexity" evidence="16">
    <location>
        <begin position="280"/>
        <end position="300"/>
    </location>
</feature>
<accession>A0A9Q3B8H7</accession>
<comment type="function">
    <text evidence="14">Deoxycytidyl transferase involved in DNA repair. Transfers a dCMP residue from dCTP to the 3'-end of a DNA primer in a template-dependent reaction. May assist in the first step in the bypass of abasic lesions by the insertion of a nucleotide opposite the lesion. Required for normal induction of mutations by physical and chemical agents. Involved in mitochondrial DNA mutagenesis.</text>
</comment>
<keyword evidence="7" id="KW-0548">Nucleotidyltransferase</keyword>
<dbReference type="InterPro" id="IPR017961">
    <property type="entry name" value="DNA_pol_Y-fam_little_finger"/>
</dbReference>
<dbReference type="Proteomes" id="UP000765509">
    <property type="component" value="Unassembled WGS sequence"/>
</dbReference>
<dbReference type="Gene3D" id="3.40.1170.60">
    <property type="match status" value="1"/>
</dbReference>
<sequence>MSISESLVNDEDLFGDEDFDELLATIPLPGLAPSNKSNQSQPNKRKVDGLNQIEAAYEPLGFGEIGKYMANKRRKLQVQQSALRQTDTQSQTRPQIFAGLVIHVNGYTNPPISEIRDLIVLHGGIYVAYLDHKSILTHIIATSLTPKKRQEFRAYKLVTPEWIVKSVAARRLLNWQDFRLSIEITSKQHMIAKGEVTGGQVVSQRTLFGLANQRLARVRKTSQKKMETLPLSTPTVPSSPAAKSTDSQSSNHTIKLDQSHSFRLGKVKSLPRLSFNNPVPLHSPRQRSSSPSVSLASHQPRSTHDISDSLVRMEPIVTKLHQNSLKQLSGSPPRMCADPDFIQGYFQQSRLHHLSMWKAQLLQKISNLSENQRHPTKALTSSKKLKGDESDKRLIMHVDFDSFFISAGIINRPELKGKPLAVCHAQVNQSSKQTSSTSEIASCSYAARAFGVRNGQMLGHARKLCPELLTIPYDFKLYEDISFKFYQILLSYADELQAVSVDECLIDVSSQFLDLFLQPETLKEAVKELAEKIRRDIFQKTLCEASIGISHNILLAKLATKKAKPAGSYYLRGEQCQALLKDLQIDNLPGFGWAHKRELEQKLHVTKVADLMRLPISKLIETLGPSRGKTLYQYAHGIDDSPLKSIHHDRKSVSAVVNYGIRFKTASQGGHKEAENFIRQLGVEVGRRLTDLGMCGRHLTLKIMKRAANAPLESKKFMGHGICEELSKTVKLMGVPEAKINDGTVVGEEAWKQLKLMKIPPEELRGIGIQIQRLEKLGAGANLTKDKNQSTLMFPNAKASDLAAQKPKPAQLAPHQACDKSILKNPTDVKQVSIHSVATTSKHTLDPPESPTLFIVPPASQLDIEVIEALPTPYKSKILQSVSTTPESRATKAEGAPTRPHVSKNYITPLRRMQSARRSNCLSPLPPASQIDWNILSELPPSVRKPIEAIYGKRRQRRHHNPQPSAIGRRSSASVPDSTPHKSGELKNSSQKSPLVRFPIFKKERRGSRKKSVLNHRVPLIGPSQRLISKKSFKLITRKRIQSQSQEGKEPLPTPDRISDDQLQALEIDVKFFRELRGARAFQLDLIHDQYQLHSQKFNEITTKTDRWKTWRKNFGKPSKVLEIEIPGPPKIGYRSNNSKGISQFEEVIKLIEDWIQSYNGYDEDEIEQEDIYKIENFLIDSIDKKRGHGQDLEKVFKVLIFWEDLINSESKASRIRWEKVLKRIKLKINEVCIRDHGVEIY</sequence>
<feature type="compositionally biased region" description="Basic residues" evidence="16">
    <location>
        <begin position="952"/>
        <end position="961"/>
    </location>
</feature>
<dbReference type="Pfam" id="PF21999">
    <property type="entry name" value="IMS_HHH_1"/>
    <property type="match status" value="1"/>
</dbReference>
<dbReference type="InterPro" id="IPR036775">
    <property type="entry name" value="DNA_pol_Y-fam_lit_finger_sf"/>
</dbReference>
<dbReference type="AlphaFoldDB" id="A0A9Q3B8H7"/>
<keyword evidence="20" id="KW-1185">Reference proteome</keyword>
<comment type="caution">
    <text evidence="19">The sequence shown here is derived from an EMBL/GenBank/DDBJ whole genome shotgun (WGS) entry which is preliminary data.</text>
</comment>
<evidence type="ECO:0000256" key="6">
    <source>
        <dbReference type="ARBA" id="ARBA00022679"/>
    </source>
</evidence>
<dbReference type="InterPro" id="IPR043502">
    <property type="entry name" value="DNA/RNA_pol_sf"/>
</dbReference>
<evidence type="ECO:0000256" key="9">
    <source>
        <dbReference type="ARBA" id="ARBA00022763"/>
    </source>
</evidence>
<proteinExistence type="inferred from homology"/>
<dbReference type="InterPro" id="IPR053848">
    <property type="entry name" value="IMS_HHH_1"/>
</dbReference>
<evidence type="ECO:0000256" key="7">
    <source>
        <dbReference type="ARBA" id="ARBA00022695"/>
    </source>
</evidence>
<evidence type="ECO:0000256" key="8">
    <source>
        <dbReference type="ARBA" id="ARBA00022723"/>
    </source>
</evidence>
<dbReference type="Gene3D" id="3.40.50.10190">
    <property type="entry name" value="BRCT domain"/>
    <property type="match status" value="1"/>
</dbReference>
<dbReference type="InterPro" id="IPR031991">
    <property type="entry name" value="Rev1_C"/>
</dbReference>
<keyword evidence="6" id="KW-0808">Transferase</keyword>
<dbReference type="GO" id="GO:0070987">
    <property type="term" value="P:error-free translesion synthesis"/>
    <property type="evidence" value="ECO:0007669"/>
    <property type="project" value="UniProtKB-ARBA"/>
</dbReference>
<dbReference type="SUPFAM" id="SSF52113">
    <property type="entry name" value="BRCT domain"/>
    <property type="match status" value="1"/>
</dbReference>
<dbReference type="PANTHER" id="PTHR45990">
    <property type="entry name" value="DNA REPAIR PROTEIN REV1"/>
    <property type="match status" value="1"/>
</dbReference>
<keyword evidence="10" id="KW-0460">Magnesium</keyword>
<feature type="domain" description="UmuC" evidence="18">
    <location>
        <begin position="395"/>
        <end position="592"/>
    </location>
</feature>
<dbReference type="PROSITE" id="PS50172">
    <property type="entry name" value="BRCT"/>
    <property type="match status" value="1"/>
</dbReference>
<dbReference type="PROSITE" id="PS50173">
    <property type="entry name" value="UMUC"/>
    <property type="match status" value="1"/>
</dbReference>
<keyword evidence="9" id="KW-0227">DNA damage</keyword>
<evidence type="ECO:0000256" key="11">
    <source>
        <dbReference type="ARBA" id="ARBA00023125"/>
    </source>
</evidence>
<evidence type="ECO:0000256" key="3">
    <source>
        <dbReference type="ARBA" id="ARBA00010945"/>
    </source>
</evidence>
<evidence type="ECO:0000256" key="10">
    <source>
        <dbReference type="ARBA" id="ARBA00022842"/>
    </source>
</evidence>